<sequence>MEYKDVILTFMAIKRVAIRSGNTINFMASIAVSDKERL</sequence>
<dbReference type="Proteomes" id="UP000219020">
    <property type="component" value="Unassembled WGS sequence"/>
</dbReference>
<name>A0A2A5T5H4_9GAMM</name>
<organism evidence="1 2">
    <name type="scientific">Candidatus Enterovibrio escicola</name>
    <dbReference type="NCBI Taxonomy" id="1927127"/>
    <lineage>
        <taxon>Bacteria</taxon>
        <taxon>Pseudomonadati</taxon>
        <taxon>Pseudomonadota</taxon>
        <taxon>Gammaproteobacteria</taxon>
        <taxon>Vibrionales</taxon>
        <taxon>Vibrionaceae</taxon>
        <taxon>Enterovibrio</taxon>
    </lineage>
</organism>
<keyword evidence="2" id="KW-1185">Reference proteome</keyword>
<evidence type="ECO:0000313" key="2">
    <source>
        <dbReference type="Proteomes" id="UP000219020"/>
    </source>
</evidence>
<gene>
    <name evidence="1" type="ORF">BTN49_1004</name>
</gene>
<dbReference type="AlphaFoldDB" id="A0A2A5T5H4"/>
<dbReference type="EMBL" id="NBYY01000010">
    <property type="protein sequence ID" value="PCS23407.1"/>
    <property type="molecule type" value="Genomic_DNA"/>
</dbReference>
<protein>
    <submittedName>
        <fullName evidence="1">Uncharacterized protein</fullName>
    </submittedName>
</protein>
<evidence type="ECO:0000313" key="1">
    <source>
        <dbReference type="EMBL" id="PCS23407.1"/>
    </source>
</evidence>
<comment type="caution">
    <text evidence="1">The sequence shown here is derived from an EMBL/GenBank/DDBJ whole genome shotgun (WGS) entry which is preliminary data.</text>
</comment>
<proteinExistence type="predicted"/>
<reference evidence="2" key="1">
    <citation type="submission" date="2017-04" db="EMBL/GenBank/DDBJ databases">
        <title>Genome evolution of the luminous symbionts of deep sea anglerfish.</title>
        <authorList>
            <person name="Hendry T.A."/>
        </authorList>
    </citation>
    <scope>NUCLEOTIDE SEQUENCE [LARGE SCALE GENOMIC DNA]</scope>
</reference>
<accession>A0A2A5T5H4</accession>